<feature type="domain" description="EAL" evidence="1">
    <location>
        <begin position="344"/>
        <end position="599"/>
    </location>
</feature>
<sequence length="607" mass="65355">MTGKRVLALRNTILEMIAKGADLKLTIDTLCHQVEELAPGLLCSVLEVDREGYLHPLSAPSLPRAYNDAIDGLMIGPKVGSCGSAAYLREPVVVTDIATDPRWHDYRYLALSFGLHACWSTPILDHSGRVVATFALYYQEARAPGPNEQGIIEACTELCGIALARHRRVQERERQALVDALTGLPNRAAFGAALAGLDCSVAGRWALLVLDLDNLKVTNDSFGHPIGDQLLQTVATRVAASIAPDRVFRTGGDEFTILVEAAAALSDLDGFAEDVLTRLSTVMVCEGHTIIPRGTIGGALVAITDRTPETVLQNADIALYHAKEVRRGGFVRYWPGIDTRIMHRIAAVRDLSAALAEGRIEAHYQPIVRLDTYEIIGLEALCRLRMAKGDVLSAASFQDATDDPKVAAELTARMLELVARDMRDWAALGLHGGPIGINVSKADFLGGRLEKLVANAIEHHGLNPAQLVIEIPEKVCAATRDAGFMQTVTGLHARGIRIVLDDFGLDGGMVEPLLTLPLYAMKIDSRLSNGVLTDARQAAIVGGLLHAARRMDILVVAEGVESASQAMQLRNLGCTLGQGYLFARPLDRAAMASMLVAARTCHAIGQF</sequence>
<dbReference type="PROSITE" id="PS50887">
    <property type="entry name" value="GGDEF"/>
    <property type="match status" value="1"/>
</dbReference>
<dbReference type="HOGENOM" id="CLU_000445_70_34_5"/>
<evidence type="ECO:0000313" key="4">
    <source>
        <dbReference type="Proteomes" id="UP000004728"/>
    </source>
</evidence>
<dbReference type="InterPro" id="IPR029787">
    <property type="entry name" value="Nucleotide_cyclase"/>
</dbReference>
<organism evidence="3 4">
    <name type="scientific">Novosphingobium nitrogenifigens DSM 19370</name>
    <dbReference type="NCBI Taxonomy" id="983920"/>
    <lineage>
        <taxon>Bacteria</taxon>
        <taxon>Pseudomonadati</taxon>
        <taxon>Pseudomonadota</taxon>
        <taxon>Alphaproteobacteria</taxon>
        <taxon>Sphingomonadales</taxon>
        <taxon>Sphingomonadaceae</taxon>
        <taxon>Novosphingobium</taxon>
    </lineage>
</organism>
<name>F1Z3W5_9SPHN</name>
<dbReference type="PANTHER" id="PTHR44757">
    <property type="entry name" value="DIGUANYLATE CYCLASE DGCP"/>
    <property type="match status" value="1"/>
</dbReference>
<dbReference type="InterPro" id="IPR003018">
    <property type="entry name" value="GAF"/>
</dbReference>
<dbReference type="eggNOG" id="COG2203">
    <property type="taxonomic scope" value="Bacteria"/>
</dbReference>
<dbReference type="InterPro" id="IPR035919">
    <property type="entry name" value="EAL_sf"/>
</dbReference>
<dbReference type="SMART" id="SM00052">
    <property type="entry name" value="EAL"/>
    <property type="match status" value="1"/>
</dbReference>
<dbReference type="NCBIfam" id="TIGR00254">
    <property type="entry name" value="GGDEF"/>
    <property type="match status" value="1"/>
</dbReference>
<dbReference type="RefSeq" id="WP_008068666.1">
    <property type="nucleotide sequence ID" value="NZ_AQWK01000010.1"/>
</dbReference>
<dbReference type="CDD" id="cd01948">
    <property type="entry name" value="EAL"/>
    <property type="match status" value="1"/>
</dbReference>
<dbReference type="InParanoid" id="F1Z3W5"/>
<dbReference type="Pfam" id="PF00563">
    <property type="entry name" value="EAL"/>
    <property type="match status" value="1"/>
</dbReference>
<keyword evidence="4" id="KW-1185">Reference proteome</keyword>
<dbReference type="AlphaFoldDB" id="F1Z3W5"/>
<proteinExistence type="predicted"/>
<dbReference type="InterPro" id="IPR052155">
    <property type="entry name" value="Biofilm_reg_signaling"/>
</dbReference>
<dbReference type="SUPFAM" id="SSF55073">
    <property type="entry name" value="Nucleotide cyclase"/>
    <property type="match status" value="1"/>
</dbReference>
<dbReference type="InterPro" id="IPR001633">
    <property type="entry name" value="EAL_dom"/>
</dbReference>
<reference evidence="3 4" key="1">
    <citation type="journal article" date="2012" name="J. Bacteriol.">
        <title>Draft Genome Sequence of Novosphingobium nitrogenifigens Y88T.</title>
        <authorList>
            <person name="Strabala T.J."/>
            <person name="Macdonald L."/>
            <person name="Liu V."/>
            <person name="Smit A.M."/>
        </authorList>
    </citation>
    <scope>NUCLEOTIDE SEQUENCE [LARGE SCALE GENOMIC DNA]</scope>
    <source>
        <strain evidence="3 4">DSM 19370</strain>
    </source>
</reference>
<accession>F1Z3W5</accession>
<evidence type="ECO:0000313" key="3">
    <source>
        <dbReference type="EMBL" id="EGD60711.1"/>
    </source>
</evidence>
<dbReference type="Gene3D" id="3.30.450.40">
    <property type="match status" value="1"/>
</dbReference>
<dbReference type="SUPFAM" id="SSF141868">
    <property type="entry name" value="EAL domain-like"/>
    <property type="match status" value="1"/>
</dbReference>
<dbReference type="InterPro" id="IPR000160">
    <property type="entry name" value="GGDEF_dom"/>
</dbReference>
<dbReference type="EMBL" id="AEWJ01000013">
    <property type="protein sequence ID" value="EGD60711.1"/>
    <property type="molecule type" value="Genomic_DNA"/>
</dbReference>
<evidence type="ECO:0000259" key="1">
    <source>
        <dbReference type="PROSITE" id="PS50883"/>
    </source>
</evidence>
<dbReference type="SMART" id="SM00065">
    <property type="entry name" value="GAF"/>
    <property type="match status" value="1"/>
</dbReference>
<dbReference type="STRING" id="983920.Y88_1792"/>
<dbReference type="Proteomes" id="UP000004728">
    <property type="component" value="Unassembled WGS sequence"/>
</dbReference>
<dbReference type="InterPro" id="IPR029016">
    <property type="entry name" value="GAF-like_dom_sf"/>
</dbReference>
<gene>
    <name evidence="3" type="ORF">Y88_1792</name>
</gene>
<dbReference type="Pfam" id="PF00990">
    <property type="entry name" value="GGDEF"/>
    <property type="match status" value="1"/>
</dbReference>
<comment type="caution">
    <text evidence="3">The sequence shown here is derived from an EMBL/GenBank/DDBJ whole genome shotgun (WGS) entry which is preliminary data.</text>
</comment>
<evidence type="ECO:0000259" key="2">
    <source>
        <dbReference type="PROSITE" id="PS50887"/>
    </source>
</evidence>
<protein>
    <submittedName>
        <fullName evidence="3">Putative signal transduction protein</fullName>
    </submittedName>
</protein>
<dbReference type="Gene3D" id="3.20.20.450">
    <property type="entry name" value="EAL domain"/>
    <property type="match status" value="1"/>
</dbReference>
<dbReference type="Pfam" id="PF13185">
    <property type="entry name" value="GAF_2"/>
    <property type="match status" value="1"/>
</dbReference>
<dbReference type="Gene3D" id="3.30.70.270">
    <property type="match status" value="1"/>
</dbReference>
<dbReference type="SMART" id="SM00267">
    <property type="entry name" value="GGDEF"/>
    <property type="match status" value="1"/>
</dbReference>
<dbReference type="InterPro" id="IPR043128">
    <property type="entry name" value="Rev_trsase/Diguanyl_cyclase"/>
</dbReference>
<dbReference type="PROSITE" id="PS50883">
    <property type="entry name" value="EAL"/>
    <property type="match status" value="1"/>
</dbReference>
<dbReference type="CDD" id="cd01949">
    <property type="entry name" value="GGDEF"/>
    <property type="match status" value="1"/>
</dbReference>
<dbReference type="SUPFAM" id="SSF55781">
    <property type="entry name" value="GAF domain-like"/>
    <property type="match status" value="1"/>
</dbReference>
<feature type="domain" description="GGDEF" evidence="2">
    <location>
        <begin position="203"/>
        <end position="335"/>
    </location>
</feature>
<dbReference type="eggNOG" id="COG5001">
    <property type="taxonomic scope" value="Bacteria"/>
</dbReference>
<dbReference type="PANTHER" id="PTHR44757:SF2">
    <property type="entry name" value="BIOFILM ARCHITECTURE MAINTENANCE PROTEIN MBAA"/>
    <property type="match status" value="1"/>
</dbReference>